<dbReference type="FunFam" id="3.40.50.150:FF:000061">
    <property type="entry name" value="Caffeic acid O-methyltransferase"/>
    <property type="match status" value="1"/>
</dbReference>
<sequence length="367" mass="40772">MENLAKINYDPQILEEDQHFSYAMMLITSMSLPMVLKAAVRLGLFEIIAGAAGEQLSSSQIASKLSSPTTPTNQESTAGMVDRMLRLLASHSVLTCSSVVVDGREQSVYGLAPVAKYFVRNERGVSLGPFLEFIQHINFIESWFELEEAVIEGGVPFKRLQNGAHAFDSLKKDPEFGEIFNKAMANHATLVVDGILESYKGFADLESLVDVGGGFGVTINAITNKYPNVKGINFDLPQVIEHAPKYHRVTHVSGNMFESVPNADAMFMKWILHDWDDEHCLKVLKNCYKALPANGKVIVVDAVLPMIPDTSASVKTSCQFDLIMMTRNPGGKERSEQEFLTLALRAGFKGMRLECFVCNLWVMEFYK</sequence>
<dbReference type="FunFam" id="1.10.10.10:FF:000357">
    <property type="entry name" value="Caffeic acid 3-O-methyltransferase"/>
    <property type="match status" value="1"/>
</dbReference>
<feature type="active site" description="Proton acceptor" evidence="7">
    <location>
        <position position="273"/>
    </location>
</feature>
<dbReference type="PIRSF" id="PIRSF005739">
    <property type="entry name" value="O-mtase"/>
    <property type="match status" value="1"/>
</dbReference>
<dbReference type="InterPro" id="IPR001077">
    <property type="entry name" value="COMT_C"/>
</dbReference>
<feature type="domain" description="O-methyltransferase C-terminal" evidence="8">
    <location>
        <begin position="143"/>
        <end position="349"/>
    </location>
</feature>
<evidence type="ECO:0000256" key="7">
    <source>
        <dbReference type="PIRSR" id="PIRSR005739-1"/>
    </source>
</evidence>
<comment type="similarity">
    <text evidence="4">Belongs to the class I-like SAM-binding methyltransferase superfamily. Cation-independent O-methyltransferase family. COMT subfamily.</text>
</comment>
<dbReference type="InterPro" id="IPR036390">
    <property type="entry name" value="WH_DNA-bd_sf"/>
</dbReference>
<name>A0AAV1DKE3_OLDCO</name>
<dbReference type="GO" id="GO:0032259">
    <property type="term" value="P:methylation"/>
    <property type="evidence" value="ECO:0007669"/>
    <property type="project" value="UniProtKB-KW"/>
</dbReference>
<evidence type="ECO:0000256" key="2">
    <source>
        <dbReference type="ARBA" id="ARBA00022679"/>
    </source>
</evidence>
<keyword evidence="1" id="KW-0489">Methyltransferase</keyword>
<evidence type="ECO:0000313" key="11">
    <source>
        <dbReference type="Proteomes" id="UP001161247"/>
    </source>
</evidence>
<accession>A0AAV1DKE3</accession>
<evidence type="ECO:0000259" key="8">
    <source>
        <dbReference type="Pfam" id="PF00891"/>
    </source>
</evidence>
<dbReference type="Pfam" id="PF00891">
    <property type="entry name" value="Methyltransf_2"/>
    <property type="match status" value="1"/>
</dbReference>
<keyword evidence="11" id="KW-1185">Reference proteome</keyword>
<dbReference type="InterPro" id="IPR012967">
    <property type="entry name" value="COMT_dimerisation"/>
</dbReference>
<evidence type="ECO:0000313" key="10">
    <source>
        <dbReference type="EMBL" id="CAI9108355.1"/>
    </source>
</evidence>
<keyword evidence="3" id="KW-0949">S-adenosyl-L-methionine</keyword>
<feature type="domain" description="O-methyltransferase dimerisation" evidence="9">
    <location>
        <begin position="26"/>
        <end position="120"/>
    </location>
</feature>
<keyword evidence="2" id="KW-0808">Transferase</keyword>
<dbReference type="EMBL" id="OX459123">
    <property type="protein sequence ID" value="CAI9108355.1"/>
    <property type="molecule type" value="Genomic_DNA"/>
</dbReference>
<dbReference type="Pfam" id="PF08100">
    <property type="entry name" value="Dimerisation"/>
    <property type="match status" value="1"/>
</dbReference>
<dbReference type="GO" id="GO:0009813">
    <property type="term" value="P:flavonoid biosynthetic process"/>
    <property type="evidence" value="ECO:0007669"/>
    <property type="project" value="UniProtKB-ARBA"/>
</dbReference>
<evidence type="ECO:0000256" key="4">
    <source>
        <dbReference type="ARBA" id="ARBA00034481"/>
    </source>
</evidence>
<dbReference type="InterPro" id="IPR016461">
    <property type="entry name" value="COMT-like"/>
</dbReference>
<evidence type="ECO:0000256" key="5">
    <source>
        <dbReference type="ARBA" id="ARBA00070001"/>
    </source>
</evidence>
<dbReference type="GO" id="GO:0046983">
    <property type="term" value="F:protein dimerization activity"/>
    <property type="evidence" value="ECO:0007669"/>
    <property type="project" value="InterPro"/>
</dbReference>
<proteinExistence type="inferred from homology"/>
<dbReference type="GO" id="GO:0008757">
    <property type="term" value="F:S-adenosylmethionine-dependent methyltransferase activity"/>
    <property type="evidence" value="ECO:0007669"/>
    <property type="project" value="UniProtKB-ARBA"/>
</dbReference>
<dbReference type="PANTHER" id="PTHR11746">
    <property type="entry name" value="O-METHYLTRANSFERASE"/>
    <property type="match status" value="1"/>
</dbReference>
<protein>
    <recommendedName>
        <fullName evidence="5">Caffeic acid 3-O-methyltransferase</fullName>
    </recommendedName>
    <alternativeName>
        <fullName evidence="6">S-adenosysl-L-methionine:caffeic acid 3-O-methyltransferase</fullName>
    </alternativeName>
</protein>
<evidence type="ECO:0000256" key="1">
    <source>
        <dbReference type="ARBA" id="ARBA00022603"/>
    </source>
</evidence>
<dbReference type="Gene3D" id="1.10.10.10">
    <property type="entry name" value="Winged helix-like DNA-binding domain superfamily/Winged helix DNA-binding domain"/>
    <property type="match status" value="1"/>
</dbReference>
<evidence type="ECO:0000259" key="9">
    <source>
        <dbReference type="Pfam" id="PF08100"/>
    </source>
</evidence>
<dbReference type="SUPFAM" id="SSF46785">
    <property type="entry name" value="Winged helix' DNA-binding domain"/>
    <property type="match status" value="1"/>
</dbReference>
<dbReference type="InterPro" id="IPR036388">
    <property type="entry name" value="WH-like_DNA-bd_sf"/>
</dbReference>
<dbReference type="PROSITE" id="PS51683">
    <property type="entry name" value="SAM_OMT_II"/>
    <property type="match status" value="1"/>
</dbReference>
<dbReference type="SUPFAM" id="SSF53335">
    <property type="entry name" value="S-adenosyl-L-methionine-dependent methyltransferases"/>
    <property type="match status" value="1"/>
</dbReference>
<dbReference type="GO" id="GO:0008171">
    <property type="term" value="F:O-methyltransferase activity"/>
    <property type="evidence" value="ECO:0007669"/>
    <property type="project" value="InterPro"/>
</dbReference>
<evidence type="ECO:0000256" key="3">
    <source>
        <dbReference type="ARBA" id="ARBA00022691"/>
    </source>
</evidence>
<dbReference type="InterPro" id="IPR029063">
    <property type="entry name" value="SAM-dependent_MTases_sf"/>
</dbReference>
<dbReference type="Proteomes" id="UP001161247">
    <property type="component" value="Chromosome 6"/>
</dbReference>
<gene>
    <name evidence="10" type="ORF">OLC1_LOCUS16455</name>
</gene>
<reference evidence="10" key="1">
    <citation type="submission" date="2023-03" db="EMBL/GenBank/DDBJ databases">
        <authorList>
            <person name="Julca I."/>
        </authorList>
    </citation>
    <scope>NUCLEOTIDE SEQUENCE</scope>
</reference>
<dbReference type="AlphaFoldDB" id="A0AAV1DKE3"/>
<dbReference type="Gene3D" id="3.40.50.150">
    <property type="entry name" value="Vaccinia Virus protein VP39"/>
    <property type="match status" value="1"/>
</dbReference>
<evidence type="ECO:0000256" key="6">
    <source>
        <dbReference type="ARBA" id="ARBA00075404"/>
    </source>
</evidence>
<organism evidence="10 11">
    <name type="scientific">Oldenlandia corymbosa var. corymbosa</name>
    <dbReference type="NCBI Taxonomy" id="529605"/>
    <lineage>
        <taxon>Eukaryota</taxon>
        <taxon>Viridiplantae</taxon>
        <taxon>Streptophyta</taxon>
        <taxon>Embryophyta</taxon>
        <taxon>Tracheophyta</taxon>
        <taxon>Spermatophyta</taxon>
        <taxon>Magnoliopsida</taxon>
        <taxon>eudicotyledons</taxon>
        <taxon>Gunneridae</taxon>
        <taxon>Pentapetalae</taxon>
        <taxon>asterids</taxon>
        <taxon>lamiids</taxon>
        <taxon>Gentianales</taxon>
        <taxon>Rubiaceae</taxon>
        <taxon>Rubioideae</taxon>
        <taxon>Spermacoceae</taxon>
        <taxon>Hedyotis-Oldenlandia complex</taxon>
        <taxon>Oldenlandia</taxon>
    </lineage>
</organism>